<reference evidence="3" key="1">
    <citation type="submission" date="2018-04" db="EMBL/GenBank/DDBJ databases">
        <authorList>
            <person name="Lucker S."/>
            <person name="Sakoula D."/>
        </authorList>
    </citation>
    <scope>NUCLEOTIDE SEQUENCE [LARGE SCALE GENOMIC DNA]</scope>
</reference>
<feature type="region of interest" description="Disordered" evidence="1">
    <location>
        <begin position="72"/>
        <end position="100"/>
    </location>
</feature>
<gene>
    <name evidence="2" type="ORF">NITLEN_11157</name>
</gene>
<organism evidence="2 3">
    <name type="scientific">Nitrospira lenta</name>
    <dbReference type="NCBI Taxonomy" id="1436998"/>
    <lineage>
        <taxon>Bacteria</taxon>
        <taxon>Pseudomonadati</taxon>
        <taxon>Nitrospirota</taxon>
        <taxon>Nitrospiria</taxon>
        <taxon>Nitrospirales</taxon>
        <taxon>Nitrospiraceae</taxon>
        <taxon>Nitrospira</taxon>
    </lineage>
</organism>
<protein>
    <submittedName>
        <fullName evidence="2">Uncharacterized protein</fullName>
    </submittedName>
</protein>
<evidence type="ECO:0000313" key="3">
    <source>
        <dbReference type="Proteomes" id="UP000248168"/>
    </source>
</evidence>
<proteinExistence type="predicted"/>
<name>A0A330L2T0_9BACT</name>
<dbReference type="Proteomes" id="UP000248168">
    <property type="component" value="Unassembled WGS sequence"/>
</dbReference>
<dbReference type="EMBL" id="OUNR01000001">
    <property type="protein sequence ID" value="SPP64071.1"/>
    <property type="molecule type" value="Genomic_DNA"/>
</dbReference>
<accession>A0A330L2T0</accession>
<evidence type="ECO:0000256" key="1">
    <source>
        <dbReference type="SAM" id="MobiDB-lite"/>
    </source>
</evidence>
<evidence type="ECO:0000313" key="2">
    <source>
        <dbReference type="EMBL" id="SPP64071.1"/>
    </source>
</evidence>
<dbReference type="InParanoid" id="A0A330L2T0"/>
<sequence>MRQFSGDAANLPQEREGIPLHCQIRMIIQLFELIDKQCLNDIRHAACSTSGQCPISGTDLNNLSGGIYYEEHVDGNHGSGSSRVVQRPFLRRRREEGQEG</sequence>
<keyword evidence="3" id="KW-1185">Reference proteome</keyword>
<dbReference type="AlphaFoldDB" id="A0A330L2T0"/>